<evidence type="ECO:0000256" key="1">
    <source>
        <dbReference type="SAM" id="Phobius"/>
    </source>
</evidence>
<feature type="transmembrane region" description="Helical" evidence="1">
    <location>
        <begin position="241"/>
        <end position="261"/>
    </location>
</feature>
<keyword evidence="1" id="KW-0812">Transmembrane</keyword>
<name>A0ABU0M319_9HYPH</name>
<accession>A0ABU0M319</accession>
<keyword evidence="3" id="KW-1185">Reference proteome</keyword>
<dbReference type="RefSeq" id="WP_266281217.1">
    <property type="nucleotide sequence ID" value="NZ_JAPKNF010000001.1"/>
</dbReference>
<dbReference type="Proteomes" id="UP001223743">
    <property type="component" value="Unassembled WGS sequence"/>
</dbReference>
<evidence type="ECO:0000313" key="2">
    <source>
        <dbReference type="EMBL" id="MDQ0515248.1"/>
    </source>
</evidence>
<dbReference type="InterPro" id="IPR018710">
    <property type="entry name" value="DUF2232"/>
</dbReference>
<dbReference type="EMBL" id="JAUSWJ010000001">
    <property type="protein sequence ID" value="MDQ0515248.1"/>
    <property type="molecule type" value="Genomic_DNA"/>
</dbReference>
<gene>
    <name evidence="2" type="ORF">QO015_000861</name>
</gene>
<protein>
    <submittedName>
        <fullName evidence="2">Uncharacterized protein YybS (DUF2232 family)</fullName>
    </submittedName>
</protein>
<feature type="transmembrane region" description="Helical" evidence="1">
    <location>
        <begin position="170"/>
        <end position="192"/>
    </location>
</feature>
<comment type="caution">
    <text evidence="2">The sequence shown here is derived from an EMBL/GenBank/DDBJ whole genome shotgun (WGS) entry which is preliminary data.</text>
</comment>
<keyword evidence="1" id="KW-1133">Transmembrane helix</keyword>
<evidence type="ECO:0000313" key="3">
    <source>
        <dbReference type="Proteomes" id="UP001223743"/>
    </source>
</evidence>
<sequence length="316" mass="32352">MTMRNILIGLGAGLAAALLFAGIATGTSLALPLYFLSPLPIAIAGLGFGTWAGAAAAATAAVVIAALFGPLFGGVQLAMFGIPVAWGAHLVGLSRPAGEDGKVEWFPLSQALVRIAVVVAAGVVVLLPLMGMNPADFSKQLMLAIEEWMKSGGEPLDATTRAEAAQVIDIMVALLPAISAFSALTFTVMNLWLGGHVARMSGHLPRPWMPMWTVTMPKHAVTVLGIAILAAFVLPGIGSQIAVALSGAFTLAFALSGYGALHALLRGRPGRVALLVLVYAASFIFAPAIIAAALLGIADSLLQFRFRHAGGSGPAS</sequence>
<feature type="transmembrane region" description="Helical" evidence="1">
    <location>
        <begin position="111"/>
        <end position="132"/>
    </location>
</feature>
<feature type="transmembrane region" description="Helical" evidence="1">
    <location>
        <begin position="40"/>
        <end position="64"/>
    </location>
</feature>
<organism evidence="2 3">
    <name type="scientific">Kaistia geumhonensis</name>
    <dbReference type="NCBI Taxonomy" id="410839"/>
    <lineage>
        <taxon>Bacteria</taxon>
        <taxon>Pseudomonadati</taxon>
        <taxon>Pseudomonadota</taxon>
        <taxon>Alphaproteobacteria</taxon>
        <taxon>Hyphomicrobiales</taxon>
        <taxon>Kaistiaceae</taxon>
        <taxon>Kaistia</taxon>
    </lineage>
</organism>
<proteinExistence type="predicted"/>
<feature type="transmembrane region" description="Helical" evidence="1">
    <location>
        <begin position="273"/>
        <end position="298"/>
    </location>
</feature>
<reference evidence="2 3" key="1">
    <citation type="submission" date="2023-07" db="EMBL/GenBank/DDBJ databases">
        <title>Genomic Encyclopedia of Type Strains, Phase IV (KMG-IV): sequencing the most valuable type-strain genomes for metagenomic binning, comparative biology and taxonomic classification.</title>
        <authorList>
            <person name="Goeker M."/>
        </authorList>
    </citation>
    <scope>NUCLEOTIDE SEQUENCE [LARGE SCALE GENOMIC DNA]</scope>
    <source>
        <strain evidence="2 3">B1-1</strain>
    </source>
</reference>
<feature type="transmembrane region" description="Helical" evidence="1">
    <location>
        <begin position="212"/>
        <end position="234"/>
    </location>
</feature>
<keyword evidence="1" id="KW-0472">Membrane</keyword>
<dbReference type="Pfam" id="PF09991">
    <property type="entry name" value="DUF2232"/>
    <property type="match status" value="1"/>
</dbReference>
<feature type="transmembrane region" description="Helical" evidence="1">
    <location>
        <begin position="71"/>
        <end position="91"/>
    </location>
</feature>